<keyword evidence="5" id="KW-1185">Reference proteome</keyword>
<dbReference type="InterPro" id="IPR050515">
    <property type="entry name" value="Beta-lactam/transpept"/>
</dbReference>
<comment type="caution">
    <text evidence="4">The sequence shown here is derived from an EMBL/GenBank/DDBJ whole genome shotgun (WGS) entry which is preliminary data.</text>
</comment>
<protein>
    <submittedName>
        <fullName evidence="4">Cell division protein FtsI/penicillin-binding protein 2</fullName>
    </submittedName>
</protein>
<keyword evidence="4" id="KW-0131">Cell cycle</keyword>
<dbReference type="PANTHER" id="PTHR30627">
    <property type="entry name" value="PEPTIDOGLYCAN D,D-TRANSPEPTIDASE"/>
    <property type="match status" value="1"/>
</dbReference>
<dbReference type="Gene3D" id="3.40.710.10">
    <property type="entry name" value="DD-peptidase/beta-lactamase superfamily"/>
    <property type="match status" value="1"/>
</dbReference>
<feature type="transmembrane region" description="Helical" evidence="1">
    <location>
        <begin position="12"/>
        <end position="31"/>
    </location>
</feature>
<dbReference type="Proteomes" id="UP001224418">
    <property type="component" value="Unassembled WGS sequence"/>
</dbReference>
<keyword evidence="1" id="KW-1133">Transmembrane helix</keyword>
<dbReference type="Pfam" id="PF21922">
    <property type="entry name" value="PBP_dimer_2"/>
    <property type="match status" value="1"/>
</dbReference>
<dbReference type="InterPro" id="IPR001460">
    <property type="entry name" value="PCN-bd_Tpept"/>
</dbReference>
<dbReference type="EMBL" id="JAUSWN010000026">
    <property type="protein sequence ID" value="MDQ0480724.1"/>
    <property type="molecule type" value="Genomic_DNA"/>
</dbReference>
<gene>
    <name evidence="4" type="ORF">QOZ93_002474</name>
</gene>
<dbReference type="PANTHER" id="PTHR30627:SF24">
    <property type="entry name" value="PENICILLIN-BINDING PROTEIN 4B"/>
    <property type="match status" value="1"/>
</dbReference>
<sequence>MKDISQNIKKVLAIFLLLFIILISYLMYVYAMQGEKIASSPYNNRLWYERLTTERGSILDRNKKVLVESKGVKNNNQRLNYVGGSAFAHALGYMDKAYGLTGLQKIYDKELMGKIDGVFNPMNSNGNKRGYDIETTLDYSLQKKAYELLGDRKGAVVAIDPATGQILALVSTPSYDPNNLKEQWKGINTDKNSPLLNRGTSGLYPPGSTMKIVTASSALENMPSIRNRNFYDSGVLRFNSKDSIRNYGGEALGNTDFKNAFVHSSNVIFGQLGLDLGNSKLKETAEKFFFNKNIPAEGLVIENSRFPELKSYEKGNIAQSALGQGSVLATPVQMALVASTIANDGSLMKPIMVTNIYNNKQKVIKNYKSEQLSQPLSKENAQFLKDAMKEVVNRGTGRRAAIDGIQVCGKTGTAQHVENSKDHSWFAGFAPYNQPKIAFAVLVEEGGTGGGAAASIASKLVSSYLQR</sequence>
<accession>A0ABU0JUD9</accession>
<keyword evidence="1" id="KW-0812">Transmembrane</keyword>
<dbReference type="InterPro" id="IPR036138">
    <property type="entry name" value="PBP_dimer_sf"/>
</dbReference>
<dbReference type="RefSeq" id="WP_307356835.1">
    <property type="nucleotide sequence ID" value="NZ_BAAACJ010000034.1"/>
</dbReference>
<evidence type="ECO:0000313" key="5">
    <source>
        <dbReference type="Proteomes" id="UP001224418"/>
    </source>
</evidence>
<evidence type="ECO:0000313" key="4">
    <source>
        <dbReference type="EMBL" id="MDQ0480724.1"/>
    </source>
</evidence>
<reference evidence="4 5" key="1">
    <citation type="submission" date="2023-07" db="EMBL/GenBank/DDBJ databases">
        <title>Genomic Encyclopedia of Type Strains, Phase IV (KMG-IV): sequencing the most valuable type-strain genomes for metagenomic binning, comparative biology and taxonomic classification.</title>
        <authorList>
            <person name="Goeker M."/>
        </authorList>
    </citation>
    <scope>NUCLEOTIDE SEQUENCE [LARGE SCALE GENOMIC DNA]</scope>
    <source>
        <strain evidence="4 5">DSM 1400</strain>
    </source>
</reference>
<proteinExistence type="predicted"/>
<feature type="domain" description="Penicillin-binding protein transpeptidase" evidence="2">
    <location>
        <begin position="154"/>
        <end position="461"/>
    </location>
</feature>
<feature type="domain" description="Penicillin binding protein A dimerisation" evidence="3">
    <location>
        <begin position="55"/>
        <end position="119"/>
    </location>
</feature>
<evidence type="ECO:0000256" key="1">
    <source>
        <dbReference type="SAM" id="Phobius"/>
    </source>
</evidence>
<dbReference type="Pfam" id="PF00905">
    <property type="entry name" value="Transpeptidase"/>
    <property type="match status" value="1"/>
</dbReference>
<evidence type="ECO:0000259" key="2">
    <source>
        <dbReference type="Pfam" id="PF00905"/>
    </source>
</evidence>
<organism evidence="4 5">
    <name type="scientific">Hathewaya limosa</name>
    <name type="common">Clostridium limosum</name>
    <dbReference type="NCBI Taxonomy" id="1536"/>
    <lineage>
        <taxon>Bacteria</taxon>
        <taxon>Bacillati</taxon>
        <taxon>Bacillota</taxon>
        <taxon>Clostridia</taxon>
        <taxon>Eubacteriales</taxon>
        <taxon>Clostridiaceae</taxon>
        <taxon>Hathewaya</taxon>
    </lineage>
</organism>
<dbReference type="SUPFAM" id="SSF56519">
    <property type="entry name" value="Penicillin binding protein dimerisation domain"/>
    <property type="match status" value="1"/>
</dbReference>
<dbReference type="GO" id="GO:0051301">
    <property type="term" value="P:cell division"/>
    <property type="evidence" value="ECO:0007669"/>
    <property type="project" value="UniProtKB-KW"/>
</dbReference>
<dbReference type="InterPro" id="IPR012338">
    <property type="entry name" value="Beta-lactam/transpept-like"/>
</dbReference>
<dbReference type="InterPro" id="IPR054120">
    <property type="entry name" value="PBPA_dimer"/>
</dbReference>
<dbReference type="SUPFAM" id="SSF56601">
    <property type="entry name" value="beta-lactamase/transpeptidase-like"/>
    <property type="match status" value="1"/>
</dbReference>
<keyword evidence="1" id="KW-0472">Membrane</keyword>
<keyword evidence="4" id="KW-0132">Cell division</keyword>
<dbReference type="Gene3D" id="3.90.1310.10">
    <property type="entry name" value="Penicillin-binding protein 2a (Domain 2)"/>
    <property type="match status" value="1"/>
</dbReference>
<name>A0ABU0JUD9_HATLI</name>
<evidence type="ECO:0000259" key="3">
    <source>
        <dbReference type="Pfam" id="PF21922"/>
    </source>
</evidence>